<evidence type="ECO:0000313" key="1">
    <source>
        <dbReference type="EMBL" id="MPL72776.1"/>
    </source>
</evidence>
<dbReference type="AlphaFoldDB" id="A0A644U0L5"/>
<reference evidence="1" key="1">
    <citation type="submission" date="2019-08" db="EMBL/GenBank/DDBJ databases">
        <authorList>
            <person name="Kucharzyk K."/>
            <person name="Murdoch R.W."/>
            <person name="Higgins S."/>
            <person name="Loffler F."/>
        </authorList>
    </citation>
    <scope>NUCLEOTIDE SEQUENCE</scope>
</reference>
<dbReference type="EMBL" id="VSSQ01000068">
    <property type="protein sequence ID" value="MPL72776.1"/>
    <property type="molecule type" value="Genomic_DNA"/>
</dbReference>
<gene>
    <name evidence="1" type="ORF">SDC9_18566</name>
</gene>
<organism evidence="1">
    <name type="scientific">bioreactor metagenome</name>
    <dbReference type="NCBI Taxonomy" id="1076179"/>
    <lineage>
        <taxon>unclassified sequences</taxon>
        <taxon>metagenomes</taxon>
        <taxon>ecological metagenomes</taxon>
    </lineage>
</organism>
<accession>A0A644U0L5</accession>
<protein>
    <submittedName>
        <fullName evidence="1">Uncharacterized protein</fullName>
    </submittedName>
</protein>
<comment type="caution">
    <text evidence="1">The sequence shown here is derived from an EMBL/GenBank/DDBJ whole genome shotgun (WGS) entry which is preliminary data.</text>
</comment>
<name>A0A644U0L5_9ZZZZ</name>
<sequence>MMKTLFKESYFKIAILGLITLFCFMDANSQNFAKDFLNKQKDSLRQDVVYLFINPSITYRNESIEKMPNFYELEEDVQTELLEKYAPLYSKIIDTTILREFSQNLSLTLSSLGFKVIEVKDIEELNKKNIDETHHTLNIAQMEVEEYSYTDSLVYYQNEKEVFYKQINGVRFNTWLIYNEADTNSRLVFYNDESVEDFFDGEIRLVGKDYIASYDYEKIKEQDAYSIAKLNAQSSSKYFFNFLMNKYVWIKSSGIDIYFYGIDLKDNKIQSNTEPFDNFDIVDYN</sequence>
<proteinExistence type="predicted"/>